<dbReference type="AlphaFoldDB" id="A0A0F0LHY6"/>
<name>A0A0F0LHY6_9MICO</name>
<evidence type="ECO:0000313" key="3">
    <source>
        <dbReference type="Proteomes" id="UP000033740"/>
    </source>
</evidence>
<dbReference type="STRING" id="582680.RS86_02525"/>
<accession>A0A0F0LHY6</accession>
<dbReference type="EMBL" id="JYIX01000036">
    <property type="protein sequence ID" value="KJL32743.1"/>
    <property type="molecule type" value="Genomic_DNA"/>
</dbReference>
<feature type="transmembrane region" description="Helical" evidence="1">
    <location>
        <begin position="6"/>
        <end position="22"/>
    </location>
</feature>
<organism evidence="2 3">
    <name type="scientific">Microbacterium azadirachtae</name>
    <dbReference type="NCBI Taxonomy" id="582680"/>
    <lineage>
        <taxon>Bacteria</taxon>
        <taxon>Bacillati</taxon>
        <taxon>Actinomycetota</taxon>
        <taxon>Actinomycetes</taxon>
        <taxon>Micrococcales</taxon>
        <taxon>Microbacteriaceae</taxon>
        <taxon>Microbacterium</taxon>
    </lineage>
</organism>
<keyword evidence="1" id="KW-0472">Membrane</keyword>
<dbReference type="Proteomes" id="UP000033740">
    <property type="component" value="Unassembled WGS sequence"/>
</dbReference>
<comment type="caution">
    <text evidence="2">The sequence shown here is derived from an EMBL/GenBank/DDBJ whole genome shotgun (WGS) entry which is preliminary data.</text>
</comment>
<sequence>MASVFPFGIGVIYLAPIVLLSLRPKKHFALRIGIFILVSIIVKMFGSSSMYIPGFIAFAAVTSLFVLALGYLGVSEAFWWYVTAYWLAISGGFWIAVASGSVIARFDSPSQWWLIILIQITIMFLLAAIAAKANGRVPTDTMVKLAIFTFVCLLLPYVYLVSGVPADRL</sequence>
<keyword evidence="1" id="KW-1133">Transmembrane helix</keyword>
<protein>
    <submittedName>
        <fullName evidence="2">Uncharacterized protein</fullName>
    </submittedName>
</protein>
<dbReference type="PATRIC" id="fig|582680.6.peg.2590"/>
<feature type="transmembrane region" description="Helical" evidence="1">
    <location>
        <begin position="112"/>
        <end position="131"/>
    </location>
</feature>
<feature type="transmembrane region" description="Helical" evidence="1">
    <location>
        <begin position="29"/>
        <end position="46"/>
    </location>
</feature>
<feature type="transmembrane region" description="Helical" evidence="1">
    <location>
        <begin position="52"/>
        <end position="72"/>
    </location>
</feature>
<evidence type="ECO:0000256" key="1">
    <source>
        <dbReference type="SAM" id="Phobius"/>
    </source>
</evidence>
<proteinExistence type="predicted"/>
<gene>
    <name evidence="2" type="ORF">RS86_02525</name>
</gene>
<keyword evidence="3" id="KW-1185">Reference proteome</keyword>
<dbReference type="RefSeq" id="WP_045272592.1">
    <property type="nucleotide sequence ID" value="NZ_JYIX01000036.1"/>
</dbReference>
<evidence type="ECO:0000313" key="2">
    <source>
        <dbReference type="EMBL" id="KJL32743.1"/>
    </source>
</evidence>
<keyword evidence="1" id="KW-0812">Transmembrane</keyword>
<feature type="transmembrane region" description="Helical" evidence="1">
    <location>
        <begin position="84"/>
        <end position="106"/>
    </location>
</feature>
<reference evidence="2 3" key="1">
    <citation type="submission" date="2015-02" db="EMBL/GenBank/DDBJ databases">
        <title>Draft genome sequences of ten Microbacterium spp. with emphasis on heavy metal contaminated environments.</title>
        <authorList>
            <person name="Corretto E."/>
        </authorList>
    </citation>
    <scope>NUCLEOTIDE SEQUENCE [LARGE SCALE GENOMIC DNA]</scope>
    <source>
        <strain evidence="2 3">ARN176</strain>
    </source>
</reference>
<feature type="transmembrane region" description="Helical" evidence="1">
    <location>
        <begin position="143"/>
        <end position="160"/>
    </location>
</feature>